<dbReference type="GO" id="GO:0033215">
    <property type="term" value="P:reductive iron assimilation"/>
    <property type="evidence" value="ECO:0007669"/>
    <property type="project" value="TreeGrafter"/>
</dbReference>
<dbReference type="InterPro" id="IPR045087">
    <property type="entry name" value="Cu-oxidase_fam"/>
</dbReference>
<dbReference type="EMBL" id="JAFJYH010000057">
    <property type="protein sequence ID" value="KAG4421920.1"/>
    <property type="molecule type" value="Genomic_DNA"/>
</dbReference>
<dbReference type="GO" id="GO:0010106">
    <property type="term" value="P:cellular response to iron ion starvation"/>
    <property type="evidence" value="ECO:0007669"/>
    <property type="project" value="TreeGrafter"/>
</dbReference>
<dbReference type="PROSITE" id="PS00080">
    <property type="entry name" value="MULTICOPPER_OXIDASE2"/>
    <property type="match status" value="1"/>
</dbReference>
<dbReference type="Gene3D" id="2.60.40.420">
    <property type="entry name" value="Cupredoxins - blue copper proteins"/>
    <property type="match status" value="3"/>
</dbReference>
<dbReference type="InterPro" id="IPR011707">
    <property type="entry name" value="Cu-oxidase-like_N"/>
</dbReference>
<dbReference type="Pfam" id="PF07731">
    <property type="entry name" value="Cu-oxidase_2"/>
    <property type="match status" value="1"/>
</dbReference>
<evidence type="ECO:0000256" key="6">
    <source>
        <dbReference type="SAM" id="MobiDB-lite"/>
    </source>
</evidence>
<feature type="domain" description="Plastocyanin-like" evidence="9">
    <location>
        <begin position="15"/>
        <end position="72"/>
    </location>
</feature>
<dbReference type="InterPro" id="IPR001117">
    <property type="entry name" value="Cu-oxidase_2nd"/>
</dbReference>
<dbReference type="AlphaFoldDB" id="A0A8H7WBT2"/>
<dbReference type="GO" id="GO:0033573">
    <property type="term" value="C:high-affinity iron permease complex"/>
    <property type="evidence" value="ECO:0007669"/>
    <property type="project" value="TreeGrafter"/>
</dbReference>
<dbReference type="GO" id="GO:0004322">
    <property type="term" value="F:ferroxidase activity"/>
    <property type="evidence" value="ECO:0007669"/>
    <property type="project" value="TreeGrafter"/>
</dbReference>
<evidence type="ECO:0000259" key="7">
    <source>
        <dbReference type="Pfam" id="PF00394"/>
    </source>
</evidence>
<dbReference type="FunFam" id="2.60.40.420:FF:000071">
    <property type="entry name" value="Conidial pigment biosynthesis oxidase Abr1/brown 1"/>
    <property type="match status" value="1"/>
</dbReference>
<evidence type="ECO:0000313" key="11">
    <source>
        <dbReference type="Proteomes" id="UP000664132"/>
    </source>
</evidence>
<dbReference type="InterPro" id="IPR044130">
    <property type="entry name" value="CuRO_2_Fet3-like"/>
</dbReference>
<dbReference type="Pfam" id="PF07732">
    <property type="entry name" value="Cu-oxidase_3"/>
    <property type="match status" value="1"/>
</dbReference>
<evidence type="ECO:0000256" key="4">
    <source>
        <dbReference type="ARBA" id="ARBA00023002"/>
    </source>
</evidence>
<evidence type="ECO:0000259" key="8">
    <source>
        <dbReference type="Pfam" id="PF07731"/>
    </source>
</evidence>
<feature type="region of interest" description="Disordered" evidence="6">
    <location>
        <begin position="1"/>
        <end position="28"/>
    </location>
</feature>
<comment type="caution">
    <text evidence="10">The sequence shown here is derived from an EMBL/GenBank/DDBJ whole genome shotgun (WGS) entry which is preliminary data.</text>
</comment>
<protein>
    <recommendedName>
        <fullName evidence="12">Laccase</fullName>
    </recommendedName>
</protein>
<keyword evidence="11" id="KW-1185">Reference proteome</keyword>
<evidence type="ECO:0000256" key="5">
    <source>
        <dbReference type="ARBA" id="ARBA00023008"/>
    </source>
</evidence>
<dbReference type="InterPro" id="IPR008972">
    <property type="entry name" value="Cupredoxin"/>
</dbReference>
<dbReference type="GO" id="GO:0005507">
    <property type="term" value="F:copper ion binding"/>
    <property type="evidence" value="ECO:0007669"/>
    <property type="project" value="InterPro"/>
</dbReference>
<dbReference type="CDD" id="cd13877">
    <property type="entry name" value="CuRO_2_Fet3p_like"/>
    <property type="match status" value="1"/>
</dbReference>
<reference evidence="10" key="1">
    <citation type="submission" date="2021-02" db="EMBL/GenBank/DDBJ databases">
        <title>Genome sequence Cadophora malorum strain M34.</title>
        <authorList>
            <person name="Stefanovic E."/>
            <person name="Vu D."/>
            <person name="Scully C."/>
            <person name="Dijksterhuis J."/>
            <person name="Roader J."/>
            <person name="Houbraken J."/>
        </authorList>
    </citation>
    <scope>NUCLEOTIDE SEQUENCE</scope>
    <source>
        <strain evidence="10">M34</strain>
    </source>
</reference>
<evidence type="ECO:0000259" key="9">
    <source>
        <dbReference type="Pfam" id="PF07732"/>
    </source>
</evidence>
<evidence type="ECO:0000256" key="3">
    <source>
        <dbReference type="ARBA" id="ARBA00022729"/>
    </source>
</evidence>
<dbReference type="PANTHER" id="PTHR11709">
    <property type="entry name" value="MULTI-COPPER OXIDASE"/>
    <property type="match status" value="1"/>
</dbReference>
<dbReference type="Proteomes" id="UP000664132">
    <property type="component" value="Unassembled WGS sequence"/>
</dbReference>
<feature type="domain" description="Plastocyanin-like" evidence="7">
    <location>
        <begin position="79"/>
        <end position="229"/>
    </location>
</feature>
<dbReference type="SUPFAM" id="SSF49503">
    <property type="entry name" value="Cupredoxins"/>
    <property type="match status" value="3"/>
</dbReference>
<dbReference type="Pfam" id="PF00394">
    <property type="entry name" value="Cu-oxidase"/>
    <property type="match status" value="1"/>
</dbReference>
<keyword evidence="2" id="KW-0479">Metal-binding</keyword>
<keyword evidence="4" id="KW-0560">Oxidoreductase</keyword>
<organism evidence="10 11">
    <name type="scientific">Cadophora malorum</name>
    <dbReference type="NCBI Taxonomy" id="108018"/>
    <lineage>
        <taxon>Eukaryota</taxon>
        <taxon>Fungi</taxon>
        <taxon>Dikarya</taxon>
        <taxon>Ascomycota</taxon>
        <taxon>Pezizomycotina</taxon>
        <taxon>Leotiomycetes</taxon>
        <taxon>Helotiales</taxon>
        <taxon>Ploettnerulaceae</taxon>
        <taxon>Cadophora</taxon>
    </lineage>
</organism>
<accession>A0A8H7WBT2</accession>
<sequence length="490" mass="54966">MAMSSDLGGNWGSSGSNTMDGPAGVTQCPIPPGEKFTYDFVVQQPGTYWYHSHNKGQYVDGFRGAFVVHDPSAPFKYDEEVVLTVSDWYHDQAPGLINYFQSAQNVIDHDGAEPIPNSALIQDGQNSKINVKPGKTYLFRIANTGAFVGSYLTFEDHEMTIVEIDGVYTQPQKTQQIYLTSAQRYSVLITTKADKDRNFGIQSTLDTDMFDTIPEWADPDVNGYLVYNSNKPLPAVAPLRDLRPFDDMKLEPEDRQRILGRVDHQIVMDMDFITDAGVNRAIINNHSYVPQKIPTLYTALSAGKQATNSRVYGVNSNSYVLRYNEVVEVVLINHDDGHHPWHLHGHNFQIIDRSPADTEYNPANVVSVSKTPVRRDVVQVHSKGYVVIRFPRIQLFHCHIEWHVEAGLIATFIEAPEKLQNSLSIPRQHLKICENQGIPTKGNAAGNTKDFTDLTGANTDFEKNNWGALITPPKRAVKRQLVTVRGMRVP</sequence>
<dbReference type="OrthoDB" id="2121828at2759"/>
<evidence type="ECO:0008006" key="12">
    <source>
        <dbReference type="Google" id="ProtNLM"/>
    </source>
</evidence>
<dbReference type="PANTHER" id="PTHR11709:SF361">
    <property type="entry name" value="IRON TRANSPORT MULTICOPPER OXIDASE FET3"/>
    <property type="match status" value="1"/>
</dbReference>
<proteinExistence type="inferred from homology"/>
<name>A0A8H7WBT2_9HELO</name>
<feature type="domain" description="Plastocyanin-like" evidence="8">
    <location>
        <begin position="288"/>
        <end position="417"/>
    </location>
</feature>
<dbReference type="InterPro" id="IPR002355">
    <property type="entry name" value="Cu_oxidase_Cu_BS"/>
</dbReference>
<keyword evidence="5" id="KW-0186">Copper</keyword>
<evidence type="ECO:0000256" key="2">
    <source>
        <dbReference type="ARBA" id="ARBA00022723"/>
    </source>
</evidence>
<comment type="similarity">
    <text evidence="1">Belongs to the multicopper oxidase family.</text>
</comment>
<keyword evidence="3" id="KW-0732">Signal</keyword>
<evidence type="ECO:0000313" key="10">
    <source>
        <dbReference type="EMBL" id="KAG4421920.1"/>
    </source>
</evidence>
<evidence type="ECO:0000256" key="1">
    <source>
        <dbReference type="ARBA" id="ARBA00010609"/>
    </source>
</evidence>
<dbReference type="InterPro" id="IPR011706">
    <property type="entry name" value="Cu-oxidase_C"/>
</dbReference>
<gene>
    <name evidence="10" type="ORF">IFR04_004899</name>
</gene>